<dbReference type="PANTHER" id="PTHR47628">
    <property type="match status" value="1"/>
</dbReference>
<organism evidence="1 2">
    <name type="scientific">Vibrio penaeicida</name>
    <dbReference type="NCBI Taxonomy" id="104609"/>
    <lineage>
        <taxon>Bacteria</taxon>
        <taxon>Pseudomonadati</taxon>
        <taxon>Pseudomonadota</taxon>
        <taxon>Gammaproteobacteria</taxon>
        <taxon>Vibrionales</taxon>
        <taxon>Vibrionaceae</taxon>
        <taxon>Vibrio</taxon>
    </lineage>
</organism>
<dbReference type="InterPro" id="IPR028082">
    <property type="entry name" value="Peripla_BP_I"/>
</dbReference>
<dbReference type="SUPFAM" id="SSF53822">
    <property type="entry name" value="Periplasmic binding protein-like I"/>
    <property type="match status" value="1"/>
</dbReference>
<name>A0AAV5NPP6_9VIBR</name>
<dbReference type="PANTHER" id="PTHR47628:SF1">
    <property type="entry name" value="ALIPHATIC AMIDASE EXPRESSION-REGULATING PROTEIN"/>
    <property type="match status" value="1"/>
</dbReference>
<dbReference type="Pfam" id="PF13433">
    <property type="entry name" value="Peripla_BP_5"/>
    <property type="match status" value="1"/>
</dbReference>
<dbReference type="AlphaFoldDB" id="A0AAV5NPP6"/>
<dbReference type="EMBL" id="BSNX01000015">
    <property type="protein sequence ID" value="GLQ72410.1"/>
    <property type="molecule type" value="Genomic_DNA"/>
</dbReference>
<protein>
    <recommendedName>
        <fullName evidence="3">ABC transporter substrate-binding protein</fullName>
    </recommendedName>
</protein>
<proteinExistence type="predicted"/>
<comment type="caution">
    <text evidence="1">The sequence shown here is derived from an EMBL/GenBank/DDBJ whole genome shotgun (WGS) entry which is preliminary data.</text>
</comment>
<dbReference type="Gene3D" id="3.40.50.2300">
    <property type="match status" value="2"/>
</dbReference>
<accession>A0AAV5NPP6</accession>
<evidence type="ECO:0008006" key="3">
    <source>
        <dbReference type="Google" id="ProtNLM"/>
    </source>
</evidence>
<reference evidence="2" key="1">
    <citation type="journal article" date="2019" name="Int. J. Syst. Evol. Microbiol.">
        <title>The Global Catalogue of Microorganisms (GCM) 10K type strain sequencing project: providing services to taxonomists for standard genome sequencing and annotation.</title>
        <authorList>
            <consortium name="The Broad Institute Genomics Platform"/>
            <consortium name="The Broad Institute Genome Sequencing Center for Infectious Disease"/>
            <person name="Wu L."/>
            <person name="Ma J."/>
        </authorList>
    </citation>
    <scope>NUCLEOTIDE SEQUENCE [LARGE SCALE GENOMIC DNA]</scope>
    <source>
        <strain evidence="2">NBRC 15640</strain>
    </source>
</reference>
<sequence>MKTIPIGVLYSSQSQYRKVSYQTLIGTQFGISQVNANPRFNFKLGAIHKDPFGDLSRYAKQTERLFNQGVEHIFGTTTLDSRMLALDVVQRHSGLLWTSSLSGAQPKHSNLLEFGSSPDQHLLPLLEYSFAKYGTHAAVVSPNDQLGWDLSALTSSFFDTGGGALSFNNFYREGCQAFEYTLKSLLIARPKFVVNHLMGNASYAFLKALNQRWKGKPIPVICTHLSRSESVALGALPNLVLLCGSNFFEQVNPMFSQRVYRDFAKVYVSGGFVSAYLSVLALAYSIKRAESSDPKDVKRALTSITLPAPFGGKALFTNHYLKQPSFVAQLNEEDVTLLETENVCSERRTINTSQLAALE</sequence>
<keyword evidence="2" id="KW-1185">Reference proteome</keyword>
<dbReference type="RefSeq" id="WP_126606226.1">
    <property type="nucleotide sequence ID" value="NZ_AP025144.1"/>
</dbReference>
<evidence type="ECO:0000313" key="2">
    <source>
        <dbReference type="Proteomes" id="UP001156690"/>
    </source>
</evidence>
<gene>
    <name evidence="1" type="ORF">GCM10007932_17700</name>
</gene>
<evidence type="ECO:0000313" key="1">
    <source>
        <dbReference type="EMBL" id="GLQ72410.1"/>
    </source>
</evidence>
<dbReference type="Proteomes" id="UP001156690">
    <property type="component" value="Unassembled WGS sequence"/>
</dbReference>